<gene>
    <name evidence="11" type="primary">LOC111129832</name>
</gene>
<dbReference type="InterPro" id="IPR033844">
    <property type="entry name" value="ASRGL1_meta"/>
</dbReference>
<dbReference type="Gene3D" id="3.60.20.30">
    <property type="entry name" value="(Glycosyl)asparaginase"/>
    <property type="match status" value="1"/>
</dbReference>
<evidence type="ECO:0000256" key="1">
    <source>
        <dbReference type="ARBA" id="ARBA00000306"/>
    </source>
</evidence>
<protein>
    <submittedName>
        <fullName evidence="11">Isoaspartyl peptidase/L-asparaginase-like</fullName>
    </submittedName>
</protein>
<feature type="site" description="Cleavage; by autolysis" evidence="9">
    <location>
        <begin position="186"/>
        <end position="187"/>
    </location>
</feature>
<evidence type="ECO:0000256" key="6">
    <source>
        <dbReference type="ARBA" id="ARBA00049366"/>
    </source>
</evidence>
<evidence type="ECO:0000256" key="4">
    <source>
        <dbReference type="ARBA" id="ARBA00022801"/>
    </source>
</evidence>
<dbReference type="SUPFAM" id="SSF56235">
    <property type="entry name" value="N-terminal nucleophile aminohydrolases (Ntn hydrolases)"/>
    <property type="match status" value="1"/>
</dbReference>
<dbReference type="CDD" id="cd04702">
    <property type="entry name" value="ASRGL1_like"/>
    <property type="match status" value="1"/>
</dbReference>
<feature type="active site" description="Nucleophile" evidence="7">
    <location>
        <position position="187"/>
    </location>
</feature>
<dbReference type="Proteomes" id="UP000694844">
    <property type="component" value="Chromosome 4"/>
</dbReference>
<dbReference type="Pfam" id="PF01112">
    <property type="entry name" value="Asparaginase_2"/>
    <property type="match status" value="1"/>
</dbReference>
<name>A0A8B8DVU2_CRAVI</name>
<dbReference type="GO" id="GO:0005737">
    <property type="term" value="C:cytoplasm"/>
    <property type="evidence" value="ECO:0007669"/>
    <property type="project" value="TreeGrafter"/>
</dbReference>
<evidence type="ECO:0000313" key="10">
    <source>
        <dbReference type="Proteomes" id="UP000694844"/>
    </source>
</evidence>
<dbReference type="InterPro" id="IPR000246">
    <property type="entry name" value="Peptidase_T2"/>
</dbReference>
<dbReference type="GO" id="GO:0008798">
    <property type="term" value="F:beta-aspartyl-peptidase activity"/>
    <property type="evidence" value="ECO:0007669"/>
    <property type="project" value="UniProtKB-EC"/>
</dbReference>
<dbReference type="KEGG" id="cvn:111129832"/>
<dbReference type="FunFam" id="3.60.20.30:FF:000001">
    <property type="entry name" value="Isoaspartyl peptidase/L-asparaginase"/>
    <property type="match status" value="1"/>
</dbReference>
<evidence type="ECO:0000256" key="5">
    <source>
        <dbReference type="ARBA" id="ARBA00022813"/>
    </source>
</evidence>
<keyword evidence="4" id="KW-0378">Hydrolase</keyword>
<accession>A0A8B8DVU2</accession>
<dbReference type="RefSeq" id="XP_022332015.1">
    <property type="nucleotide sequence ID" value="XM_022476307.1"/>
</dbReference>
<dbReference type="GO" id="GO:0004067">
    <property type="term" value="F:asparaginase activity"/>
    <property type="evidence" value="ECO:0007669"/>
    <property type="project" value="UniProtKB-EC"/>
</dbReference>
<dbReference type="PANTHER" id="PTHR10188">
    <property type="entry name" value="L-ASPARAGINASE"/>
    <property type="match status" value="1"/>
</dbReference>
<keyword evidence="5" id="KW-0068">Autocatalytic cleavage</keyword>
<dbReference type="OrthoDB" id="2262349at2759"/>
<evidence type="ECO:0000256" key="3">
    <source>
        <dbReference type="ARBA" id="ARBA00022670"/>
    </source>
</evidence>
<proteinExistence type="inferred from homology"/>
<keyword evidence="3" id="KW-0645">Protease</keyword>
<dbReference type="InterPro" id="IPR029055">
    <property type="entry name" value="Ntn_hydrolases_N"/>
</dbReference>
<organism evidence="10 11">
    <name type="scientific">Crassostrea virginica</name>
    <name type="common">Eastern oyster</name>
    <dbReference type="NCBI Taxonomy" id="6565"/>
    <lineage>
        <taxon>Eukaryota</taxon>
        <taxon>Metazoa</taxon>
        <taxon>Spiralia</taxon>
        <taxon>Lophotrochozoa</taxon>
        <taxon>Mollusca</taxon>
        <taxon>Bivalvia</taxon>
        <taxon>Autobranchia</taxon>
        <taxon>Pteriomorphia</taxon>
        <taxon>Ostreida</taxon>
        <taxon>Ostreoidea</taxon>
        <taxon>Ostreidae</taxon>
        <taxon>Crassostrea</taxon>
    </lineage>
</organism>
<evidence type="ECO:0000313" key="11">
    <source>
        <dbReference type="RefSeq" id="XP_022332015.1"/>
    </source>
</evidence>
<reference evidence="11" key="1">
    <citation type="submission" date="2025-08" db="UniProtKB">
        <authorList>
            <consortium name="RefSeq"/>
        </authorList>
    </citation>
    <scope>IDENTIFICATION</scope>
    <source>
        <tissue evidence="11">Whole sample</tissue>
    </source>
</reference>
<evidence type="ECO:0000256" key="9">
    <source>
        <dbReference type="PIRSR" id="PIRSR600246-3"/>
    </source>
</evidence>
<evidence type="ECO:0000256" key="7">
    <source>
        <dbReference type="PIRSR" id="PIRSR600246-1"/>
    </source>
</evidence>
<comment type="catalytic activity">
    <reaction evidence="6">
        <text>L-asparagine + H2O = L-aspartate + NH4(+)</text>
        <dbReference type="Rhea" id="RHEA:21016"/>
        <dbReference type="ChEBI" id="CHEBI:15377"/>
        <dbReference type="ChEBI" id="CHEBI:28938"/>
        <dbReference type="ChEBI" id="CHEBI:29991"/>
        <dbReference type="ChEBI" id="CHEBI:58048"/>
        <dbReference type="EC" id="3.5.1.1"/>
    </reaction>
</comment>
<evidence type="ECO:0000256" key="2">
    <source>
        <dbReference type="ARBA" id="ARBA00010872"/>
    </source>
</evidence>
<dbReference type="GeneID" id="111129832"/>
<dbReference type="PANTHER" id="PTHR10188:SF43">
    <property type="entry name" value="ASPARAGINASE (EUROFUNG)"/>
    <property type="match status" value="1"/>
</dbReference>
<keyword evidence="10" id="KW-1185">Reference proteome</keyword>
<feature type="binding site" evidence="8">
    <location>
        <begin position="215"/>
        <end position="218"/>
    </location>
    <ligand>
        <name>substrate</name>
    </ligand>
</feature>
<dbReference type="GO" id="GO:0006508">
    <property type="term" value="P:proteolysis"/>
    <property type="evidence" value="ECO:0007669"/>
    <property type="project" value="UniProtKB-KW"/>
</dbReference>
<dbReference type="GO" id="GO:0033345">
    <property type="term" value="P:L-asparagine catabolic process via L-aspartate"/>
    <property type="evidence" value="ECO:0007669"/>
    <property type="project" value="TreeGrafter"/>
</dbReference>
<comment type="catalytic activity">
    <reaction evidence="1">
        <text>Cleavage of a beta-linked Asp residue from the N-terminus of a polypeptide.</text>
        <dbReference type="EC" id="3.4.19.5"/>
    </reaction>
</comment>
<evidence type="ECO:0000256" key="8">
    <source>
        <dbReference type="PIRSR" id="PIRSR600246-2"/>
    </source>
</evidence>
<feature type="binding site" evidence="8">
    <location>
        <begin position="238"/>
        <end position="241"/>
    </location>
    <ligand>
        <name>substrate</name>
    </ligand>
</feature>
<sequence>MSDPVVREPVVVIHGGAWAIPDKLSSASVTGVCAAARAGYEVLVRGGSAVDAVEAAVRVMEDCPAFDAGTGSVLNTKGEVEMDSVIMDGRELQCGSVACVQNIKNPVSLARAVMEKTDHTLLVGKGANEFAEEVGIQRVPTDNLVTEDAREEWRQFMQFKTTVNVLFRNRDGGHVTSAACDTRGHDTVGAVALDRFGNTAAATSTGGITAKRPGRVGDSPIVGAGAYADNESGAVSTTGHGESITKVCLARQVTHHMESGMSAQAASEAALQKMAARVRGHGGVVTVGKDGEIGMHFTTERMAWSWIKAGKLHYGLNSGENFVIDV</sequence>
<comment type="similarity">
    <text evidence="2">Belongs to the Ntn-hydrolase family.</text>
</comment>
<dbReference type="AlphaFoldDB" id="A0A8B8DVU2"/>